<gene>
    <name evidence="2" type="ORF">H257_15787</name>
</gene>
<proteinExistence type="predicted"/>
<feature type="region of interest" description="Disordered" evidence="1">
    <location>
        <begin position="321"/>
        <end position="341"/>
    </location>
</feature>
<protein>
    <submittedName>
        <fullName evidence="2">Uncharacterized protein</fullName>
    </submittedName>
</protein>
<evidence type="ECO:0000313" key="2">
    <source>
        <dbReference type="EMBL" id="ETV68208.1"/>
    </source>
</evidence>
<accession>W4FNF9</accession>
<dbReference type="EMBL" id="KI913188">
    <property type="protein sequence ID" value="ETV68208.1"/>
    <property type="molecule type" value="Genomic_DNA"/>
</dbReference>
<dbReference type="AlphaFoldDB" id="W4FNF9"/>
<dbReference type="RefSeq" id="XP_009842293.1">
    <property type="nucleotide sequence ID" value="XM_009843991.1"/>
</dbReference>
<dbReference type="VEuPathDB" id="FungiDB:H257_15787"/>
<name>W4FNF9_APHAT</name>
<feature type="compositionally biased region" description="Acidic residues" evidence="1">
    <location>
        <begin position="329"/>
        <end position="339"/>
    </location>
</feature>
<reference evidence="2" key="1">
    <citation type="submission" date="2013-12" db="EMBL/GenBank/DDBJ databases">
        <title>The Genome Sequence of Aphanomyces astaci APO3.</title>
        <authorList>
            <consortium name="The Broad Institute Genomics Platform"/>
            <person name="Russ C."/>
            <person name="Tyler B."/>
            <person name="van West P."/>
            <person name="Dieguez-Uribeondo J."/>
            <person name="Young S.K."/>
            <person name="Zeng Q."/>
            <person name="Gargeya S."/>
            <person name="Fitzgerald M."/>
            <person name="Abouelleil A."/>
            <person name="Alvarado L."/>
            <person name="Chapman S.B."/>
            <person name="Gainer-Dewar J."/>
            <person name="Goldberg J."/>
            <person name="Griggs A."/>
            <person name="Gujja S."/>
            <person name="Hansen M."/>
            <person name="Howarth C."/>
            <person name="Imamovic A."/>
            <person name="Ireland A."/>
            <person name="Larimer J."/>
            <person name="McCowan C."/>
            <person name="Murphy C."/>
            <person name="Pearson M."/>
            <person name="Poon T.W."/>
            <person name="Priest M."/>
            <person name="Roberts A."/>
            <person name="Saif S."/>
            <person name="Shea T."/>
            <person name="Sykes S."/>
            <person name="Wortman J."/>
            <person name="Nusbaum C."/>
            <person name="Birren B."/>
        </authorList>
    </citation>
    <scope>NUCLEOTIDE SEQUENCE [LARGE SCALE GENOMIC DNA]</scope>
    <source>
        <strain evidence="2">APO3</strain>
    </source>
</reference>
<dbReference type="GeneID" id="20817783"/>
<evidence type="ECO:0000256" key="1">
    <source>
        <dbReference type="SAM" id="MobiDB-lite"/>
    </source>
</evidence>
<organism evidence="2">
    <name type="scientific">Aphanomyces astaci</name>
    <name type="common">Crayfish plague agent</name>
    <dbReference type="NCBI Taxonomy" id="112090"/>
    <lineage>
        <taxon>Eukaryota</taxon>
        <taxon>Sar</taxon>
        <taxon>Stramenopiles</taxon>
        <taxon>Oomycota</taxon>
        <taxon>Saprolegniomycetes</taxon>
        <taxon>Saprolegniales</taxon>
        <taxon>Verrucalvaceae</taxon>
        <taxon>Aphanomyces</taxon>
    </lineage>
</organism>
<sequence length="377" mass="41824">MEHVPNLSSFFRLPPALHISTACETTTPSHYRLSTLNYQGIYSAYLSSNARRCTFPTAVCVNNVLVNAGTNAVSTVIIAHVRVYPFRPWSLLGLHQRQNAPFASVAAAGLAAAEFGVERYLTAAARLAAAGFGVERYTLFCRNGLFETQVMWLLCAMGHMTILEIPLAEFVDWSYDAPRVVRYQNETMFEYIIVFVLVLLKRERGGQRQLGLWPASGRVPVEIVSGSQSAFECGALLRWPVLDQVLAASRRLTCAKHCRGVRWGRYRLRRQSRLTCRSVLRGLSAAVHGMWTRGEAAGLPDAGYCGTSRVAPVKWEWKQEPVSSAEDGQVTEESEEDFGNEPRGVQVTAFRRCTVVGLTTFLTAKGPCHALRSLMLC</sequence>